<dbReference type="InParanoid" id="A0A0G4GNT8"/>
<feature type="region of interest" description="Disordered" evidence="1">
    <location>
        <begin position="1"/>
        <end position="239"/>
    </location>
</feature>
<dbReference type="VEuPathDB" id="CryptoDB:Vbra_2353"/>
<protein>
    <submittedName>
        <fullName evidence="2">Uncharacterized protein</fullName>
    </submittedName>
</protein>
<dbReference type="Proteomes" id="UP000041254">
    <property type="component" value="Unassembled WGS sequence"/>
</dbReference>
<accession>A0A0G4GNT8</accession>
<feature type="compositionally biased region" description="Low complexity" evidence="1">
    <location>
        <begin position="66"/>
        <end position="91"/>
    </location>
</feature>
<organism evidence="2 3">
    <name type="scientific">Vitrella brassicaformis (strain CCMP3155)</name>
    <dbReference type="NCBI Taxonomy" id="1169540"/>
    <lineage>
        <taxon>Eukaryota</taxon>
        <taxon>Sar</taxon>
        <taxon>Alveolata</taxon>
        <taxon>Colpodellida</taxon>
        <taxon>Vitrellaceae</taxon>
        <taxon>Vitrella</taxon>
    </lineage>
</organism>
<dbReference type="AlphaFoldDB" id="A0A0G4GNT8"/>
<feature type="compositionally biased region" description="Pro residues" evidence="1">
    <location>
        <begin position="122"/>
        <end position="131"/>
    </location>
</feature>
<sequence length="472" mass="48461">MRQGFSAHRDDIVSALPVLSGPSNAPPPRPQQNQGEWIPIGKPPQPPAAPGQDKKPGETVPAQPGAALPASTSAQSPAAPNEATTAAPEAAPEGEKTSGGPTSAPPAAAQPSAAAAAEAPQPQQPPQPPAPASKEAPAAKAEEAAGPPQPQPLPPAVAAPPAETPKEASSSITPAPAVLGQEGELGGPPAAAAAPAPPTQPSAAPVQPAAKKEAPAADAAAKAAETPPLPPAAPVSEKRLQPTGEHALHKAAVSEGGARRAAPVMVSPLVSLDPVDLGERDAGGRVVRWDDFYGTDRYESIIADFAERGEDAFPQCCVCLMRDTDLQHLPLAERKCIKTPRMTTHDSQKEEAPLIDGAAQPFNEGACASLCTDLGAQQSRFFPFDHHAPAGVCEKVDLCSHTVGRSALKNGIKCRSAEGPDCPMCHVEGWECVVASGEWLESVRHALDGAEEGDYVAVHRYVEPATLYALLD</sequence>
<keyword evidence="3" id="KW-1185">Reference proteome</keyword>
<evidence type="ECO:0000256" key="1">
    <source>
        <dbReference type="SAM" id="MobiDB-lite"/>
    </source>
</evidence>
<feature type="compositionally biased region" description="Low complexity" evidence="1">
    <location>
        <begin position="216"/>
        <end position="226"/>
    </location>
</feature>
<dbReference type="EMBL" id="CDMY01000738">
    <property type="protein sequence ID" value="CEM31944.1"/>
    <property type="molecule type" value="Genomic_DNA"/>
</dbReference>
<reference evidence="2 3" key="1">
    <citation type="submission" date="2014-11" db="EMBL/GenBank/DDBJ databases">
        <authorList>
            <person name="Zhu J."/>
            <person name="Qi W."/>
            <person name="Song R."/>
        </authorList>
    </citation>
    <scope>NUCLEOTIDE SEQUENCE [LARGE SCALE GENOMIC DNA]</scope>
</reference>
<feature type="compositionally biased region" description="Low complexity" evidence="1">
    <location>
        <begin position="98"/>
        <end position="121"/>
    </location>
</feature>
<name>A0A0G4GNT8_VITBC</name>
<gene>
    <name evidence="2" type="ORF">Vbra_2353</name>
</gene>
<proteinExistence type="predicted"/>
<evidence type="ECO:0000313" key="2">
    <source>
        <dbReference type="EMBL" id="CEM31944.1"/>
    </source>
</evidence>
<feature type="compositionally biased region" description="Pro residues" evidence="1">
    <location>
        <begin position="147"/>
        <end position="158"/>
    </location>
</feature>
<evidence type="ECO:0000313" key="3">
    <source>
        <dbReference type="Proteomes" id="UP000041254"/>
    </source>
</evidence>